<name>A0ABV6PP84_9BURK</name>
<dbReference type="Pfam" id="PF17188">
    <property type="entry name" value="MucB_RseB_C"/>
    <property type="match status" value="1"/>
</dbReference>
<dbReference type="InterPro" id="IPR033434">
    <property type="entry name" value="MucB/RseB_N"/>
</dbReference>
<dbReference type="InterPro" id="IPR005588">
    <property type="entry name" value="MucB_RseB"/>
</dbReference>
<dbReference type="Pfam" id="PF03888">
    <property type="entry name" value="MucB_RseB"/>
    <property type="match status" value="1"/>
</dbReference>
<evidence type="ECO:0000313" key="7">
    <source>
        <dbReference type="EMBL" id="MFC0591635.1"/>
    </source>
</evidence>
<feature type="domain" description="MucB/RseB N-terminal" evidence="5">
    <location>
        <begin position="65"/>
        <end position="235"/>
    </location>
</feature>
<evidence type="ECO:0000313" key="8">
    <source>
        <dbReference type="Proteomes" id="UP001589834"/>
    </source>
</evidence>
<protein>
    <submittedName>
        <fullName evidence="7">MucB/RseB C-terminal domain-containing protein</fullName>
    </submittedName>
</protein>
<evidence type="ECO:0000259" key="6">
    <source>
        <dbReference type="Pfam" id="PF17188"/>
    </source>
</evidence>
<dbReference type="InterPro" id="IPR033436">
    <property type="entry name" value="MucB/RseB_C"/>
</dbReference>
<dbReference type="InterPro" id="IPR038484">
    <property type="entry name" value="MucB/RseB_C_sf"/>
</dbReference>
<keyword evidence="3" id="KW-0732">Signal</keyword>
<proteinExistence type="inferred from homology"/>
<accession>A0ABV6PP84</accession>
<keyword evidence="4" id="KW-0574">Periplasm</keyword>
<dbReference type="PANTHER" id="PTHR38782:SF1">
    <property type="entry name" value="SIGMA-E FACTOR REGULATORY PROTEIN RSEB"/>
    <property type="match status" value="1"/>
</dbReference>
<dbReference type="EMBL" id="JBHLTN010000007">
    <property type="protein sequence ID" value="MFC0591635.1"/>
    <property type="molecule type" value="Genomic_DNA"/>
</dbReference>
<evidence type="ECO:0000256" key="2">
    <source>
        <dbReference type="ARBA" id="ARBA00008150"/>
    </source>
</evidence>
<gene>
    <name evidence="7" type="ORF">ACFFGG_03605</name>
</gene>
<comment type="subcellular location">
    <subcellularLocation>
        <location evidence="1">Periplasm</location>
    </subcellularLocation>
</comment>
<dbReference type="CDD" id="cd16327">
    <property type="entry name" value="RseB"/>
    <property type="match status" value="1"/>
</dbReference>
<organism evidence="7 8">
    <name type="scientific">Ottowia pentelensis</name>
    <dbReference type="NCBI Taxonomy" id="511108"/>
    <lineage>
        <taxon>Bacteria</taxon>
        <taxon>Pseudomonadati</taxon>
        <taxon>Pseudomonadota</taxon>
        <taxon>Betaproteobacteria</taxon>
        <taxon>Burkholderiales</taxon>
        <taxon>Comamonadaceae</taxon>
        <taxon>Ottowia</taxon>
    </lineage>
</organism>
<feature type="domain" description="MucB/RseB C-terminal" evidence="6">
    <location>
        <begin position="262"/>
        <end position="360"/>
    </location>
</feature>
<keyword evidence="8" id="KW-1185">Reference proteome</keyword>
<dbReference type="Gene3D" id="2.50.20.10">
    <property type="entry name" value="Lipoprotein localisation LolA/LolB/LppX"/>
    <property type="match status" value="1"/>
</dbReference>
<evidence type="ECO:0000256" key="4">
    <source>
        <dbReference type="ARBA" id="ARBA00022764"/>
    </source>
</evidence>
<comment type="caution">
    <text evidence="7">The sequence shown here is derived from an EMBL/GenBank/DDBJ whole genome shotgun (WGS) entry which is preliminary data.</text>
</comment>
<dbReference type="Gene3D" id="3.30.200.100">
    <property type="entry name" value="MucB/RseB, C-terminal domain"/>
    <property type="match status" value="1"/>
</dbReference>
<dbReference type="PANTHER" id="PTHR38782">
    <property type="match status" value="1"/>
</dbReference>
<sequence length="364" mass="39922">MSRLAGEGAWRPAGWADAPWRRGWMRRMSALALLWCAGGVLSCAAAQGAFGGGAGRPVGPPQRSVDEWLVRLQQGSSVPSFVGTYVVSASNGAMASARIWHLCEGDVQFERVDALSGPPRSTFRRNDEVSLLLPDAHVLRSEQRAPGGRFPNLLRPGADQAAAEHYTAQETGQDRVAGMTTDVVVLKPVDQWRFGYRIWSERRTGLVLKTQTLDGAGKVLEQSAFSEVQLDPPEPAVKTQLAMPSTEGWRKVRIERVRIDAAREGWRLEQPVPGFEPQGCFRQSMGASNSVVQWVFSDGLATVSIFIEPFDAKRHVHAGVSSLGATHAMSRRWPGAEGPWWVTLIGEVPRQTLTALLDNLRHDK</sequence>
<reference evidence="7 8" key="1">
    <citation type="submission" date="2024-09" db="EMBL/GenBank/DDBJ databases">
        <authorList>
            <person name="Sun Q."/>
            <person name="Mori K."/>
        </authorList>
    </citation>
    <scope>NUCLEOTIDE SEQUENCE [LARGE SCALE GENOMIC DNA]</scope>
    <source>
        <strain evidence="7 8">NCAIM B.02336</strain>
    </source>
</reference>
<evidence type="ECO:0000259" key="5">
    <source>
        <dbReference type="Pfam" id="PF03888"/>
    </source>
</evidence>
<comment type="similarity">
    <text evidence="2">Belongs to the RseB family.</text>
</comment>
<dbReference type="RefSeq" id="WP_293223400.1">
    <property type="nucleotide sequence ID" value="NZ_JBHUHJ010000001.1"/>
</dbReference>
<dbReference type="PIRSF" id="PIRSF005427">
    <property type="entry name" value="RseB"/>
    <property type="match status" value="1"/>
</dbReference>
<evidence type="ECO:0000256" key="1">
    <source>
        <dbReference type="ARBA" id="ARBA00004418"/>
    </source>
</evidence>
<dbReference type="Proteomes" id="UP001589834">
    <property type="component" value="Unassembled WGS sequence"/>
</dbReference>
<evidence type="ECO:0000256" key="3">
    <source>
        <dbReference type="ARBA" id="ARBA00022729"/>
    </source>
</evidence>